<dbReference type="EMBL" id="HG805819">
    <property type="protein sequence ID" value="CDW52347.1"/>
    <property type="molecule type" value="Genomic_DNA"/>
</dbReference>
<dbReference type="SUPFAM" id="SSF48371">
    <property type="entry name" value="ARM repeat"/>
    <property type="match status" value="1"/>
</dbReference>
<dbReference type="Gene3D" id="1.25.10.10">
    <property type="entry name" value="Leucine-rich Repeat Variant"/>
    <property type="match status" value="1"/>
</dbReference>
<dbReference type="PANTHER" id="PTHR23120:SF0">
    <property type="entry name" value="MAESTRO HEAT-LIKE REPEAT FAMILY MEMBER 1"/>
    <property type="match status" value="1"/>
</dbReference>
<keyword evidence="3" id="KW-1185">Reference proteome</keyword>
<dbReference type="OrthoDB" id="1884734at2759"/>
<accession>A0A077YWD3</accession>
<dbReference type="InterPro" id="IPR016024">
    <property type="entry name" value="ARM-type_fold"/>
</dbReference>
<dbReference type="Proteomes" id="UP000030665">
    <property type="component" value="Unassembled WGS sequence"/>
</dbReference>
<evidence type="ECO:0000259" key="1">
    <source>
        <dbReference type="Pfam" id="PF21047"/>
    </source>
</evidence>
<reference evidence="2" key="1">
    <citation type="submission" date="2014-01" db="EMBL/GenBank/DDBJ databases">
        <authorList>
            <person name="Aslett M."/>
        </authorList>
    </citation>
    <scope>NUCLEOTIDE SEQUENCE</scope>
</reference>
<evidence type="ECO:0000313" key="3">
    <source>
        <dbReference type="Proteomes" id="UP000030665"/>
    </source>
</evidence>
<protein>
    <recommendedName>
        <fullName evidence="1">Maestro-like HEAT-repeats domain-containing protein</fullName>
    </recommendedName>
</protein>
<dbReference type="GO" id="GO:0005737">
    <property type="term" value="C:cytoplasm"/>
    <property type="evidence" value="ECO:0007669"/>
    <property type="project" value="TreeGrafter"/>
</dbReference>
<reference evidence="2" key="2">
    <citation type="submission" date="2014-03" db="EMBL/GenBank/DDBJ databases">
        <title>The whipworm genome and dual-species transcriptomics of an intimate host-pathogen interaction.</title>
        <authorList>
            <person name="Foth B.J."/>
            <person name="Tsai I.J."/>
            <person name="Reid A.J."/>
            <person name="Bancroft A.J."/>
            <person name="Nichol S."/>
            <person name="Tracey A."/>
            <person name="Holroyd N."/>
            <person name="Cotton J.A."/>
            <person name="Stanley E.J."/>
            <person name="Zarowiecki M."/>
            <person name="Liu J.Z."/>
            <person name="Huckvale T."/>
            <person name="Cooper P.J."/>
            <person name="Grencis R.K."/>
            <person name="Berriman M."/>
        </authorList>
    </citation>
    <scope>NUCLEOTIDE SEQUENCE [LARGE SCALE GENOMIC DNA]</scope>
</reference>
<dbReference type="Pfam" id="PF21047">
    <property type="entry name" value="HEAT_Maestro"/>
    <property type="match status" value="1"/>
</dbReference>
<dbReference type="PANTHER" id="PTHR23120">
    <property type="entry name" value="MAESTRO-RELATED HEAT DOMAIN-CONTAINING"/>
    <property type="match status" value="1"/>
</dbReference>
<dbReference type="InterPro" id="IPR048465">
    <property type="entry name" value="Maestro-like_HEAT"/>
</dbReference>
<dbReference type="InterPro" id="IPR045206">
    <property type="entry name" value="Maestro_heat-like_prot"/>
</dbReference>
<proteinExistence type="predicted"/>
<evidence type="ECO:0000313" key="2">
    <source>
        <dbReference type="EMBL" id="CDW52347.1"/>
    </source>
</evidence>
<dbReference type="InterPro" id="IPR011989">
    <property type="entry name" value="ARM-like"/>
</dbReference>
<feature type="domain" description="Maestro-like HEAT-repeats" evidence="1">
    <location>
        <begin position="39"/>
        <end position="269"/>
    </location>
</feature>
<name>A0A077YWD3_TRITR</name>
<sequence>MSAFNAWLLENLDREMNVEQLAVLIKVLRGWFSSSTAVHRQRALESSKLLFIHFYENVEVVLGHAIPFPAFGYMLARFAPRAWDDDRIVRKTAMSCLYWLLEIASLHRGHGKGYCDSVIEIAKSACDQIDTSSNELLVDLLNRICEVIDQRLPASNMQQYISVLTELLTDEQETVSQAAAVLLKSTLASRGHMLAAEATTLVNTLVEKFKSGKLCLQTYAETLQAFYEFSRHHIAVVIRCLLGTEIPLSQAVCDCWRILVRDPTIFTNIIDHLLKMANVEGQFKQNDANPPTLVSMAPIASTAALREVIQVSQSFYSENSEVT</sequence>
<gene>
    <name evidence="2" type="ORF">TTRE_0000060601</name>
</gene>
<dbReference type="AlphaFoldDB" id="A0A077YWD3"/>
<organism evidence="2 3">
    <name type="scientific">Trichuris trichiura</name>
    <name type="common">Whipworm</name>
    <name type="synonym">Trichocephalus trichiurus</name>
    <dbReference type="NCBI Taxonomy" id="36087"/>
    <lineage>
        <taxon>Eukaryota</taxon>
        <taxon>Metazoa</taxon>
        <taxon>Ecdysozoa</taxon>
        <taxon>Nematoda</taxon>
        <taxon>Enoplea</taxon>
        <taxon>Dorylaimia</taxon>
        <taxon>Trichinellida</taxon>
        <taxon>Trichuridae</taxon>
        <taxon>Trichuris</taxon>
    </lineage>
</organism>